<dbReference type="Pfam" id="PF01869">
    <property type="entry name" value="BcrAD_BadFG"/>
    <property type="match status" value="1"/>
</dbReference>
<protein>
    <submittedName>
        <fullName evidence="2">ATPase</fullName>
    </submittedName>
</protein>
<evidence type="ECO:0000313" key="3">
    <source>
        <dbReference type="Proteomes" id="UP000650628"/>
    </source>
</evidence>
<dbReference type="Proteomes" id="UP000650628">
    <property type="component" value="Unassembled WGS sequence"/>
</dbReference>
<dbReference type="InterPro" id="IPR002731">
    <property type="entry name" value="ATPase_BadF"/>
</dbReference>
<name>A0A8J3TYD6_9ACTN</name>
<dbReference type="PANTHER" id="PTHR43190">
    <property type="entry name" value="N-ACETYL-D-GLUCOSAMINE KINASE"/>
    <property type="match status" value="1"/>
</dbReference>
<dbReference type="SUPFAM" id="SSF53067">
    <property type="entry name" value="Actin-like ATPase domain"/>
    <property type="match status" value="2"/>
</dbReference>
<organism evidence="2 3">
    <name type="scientific">Planotetraspora mira</name>
    <dbReference type="NCBI Taxonomy" id="58121"/>
    <lineage>
        <taxon>Bacteria</taxon>
        <taxon>Bacillati</taxon>
        <taxon>Actinomycetota</taxon>
        <taxon>Actinomycetes</taxon>
        <taxon>Streptosporangiales</taxon>
        <taxon>Streptosporangiaceae</taxon>
        <taxon>Planotetraspora</taxon>
    </lineage>
</organism>
<proteinExistence type="predicted"/>
<comment type="caution">
    <text evidence="2">The sequence shown here is derived from an EMBL/GenBank/DDBJ whole genome shotgun (WGS) entry which is preliminary data.</text>
</comment>
<evidence type="ECO:0000313" key="2">
    <source>
        <dbReference type="EMBL" id="GII33597.1"/>
    </source>
</evidence>
<gene>
    <name evidence="2" type="ORF">Pmi06nite_70390</name>
</gene>
<dbReference type="RefSeq" id="WP_203957428.1">
    <property type="nucleotide sequence ID" value="NZ_BOOO01000041.1"/>
</dbReference>
<accession>A0A8J3TYD6</accession>
<dbReference type="InterPro" id="IPR052519">
    <property type="entry name" value="Euk-type_GlcNAc_Kinase"/>
</dbReference>
<evidence type="ECO:0000259" key="1">
    <source>
        <dbReference type="Pfam" id="PF01869"/>
    </source>
</evidence>
<keyword evidence="3" id="KW-1185">Reference proteome</keyword>
<sequence length="299" mass="29809">MTTAVAGVDVGGTKTRMQLADAGTGDVLADLTVASSGWQTASLPQAAAWLASYLQPLLDPGHEVRHVVVGAHGCETPDHCDRLARELTGAIGVATTVVNDAELLVPAAGLTGGVGVIAGTGAIVVGRHRVTGAYLSAGGWGWVLGDEGSGSALVRDAARAVLGHADEGADEDGLEEALLRSFGVPGLPELAAVMSWNGGVESWGAHVPAVFAAAEAGSATADAVIRAGGGSLARLVACLARRGAEAGAVVVAGGVISNQPRLMAAFENELASQLPGVAASLLQAPPVRGAVELACRTQR</sequence>
<dbReference type="EMBL" id="BOOO01000041">
    <property type="protein sequence ID" value="GII33597.1"/>
    <property type="molecule type" value="Genomic_DNA"/>
</dbReference>
<dbReference type="InterPro" id="IPR043129">
    <property type="entry name" value="ATPase_NBD"/>
</dbReference>
<feature type="domain" description="ATPase BadF/BadG/BcrA/BcrD type" evidence="1">
    <location>
        <begin position="7"/>
        <end position="291"/>
    </location>
</feature>
<reference evidence="2 3" key="1">
    <citation type="submission" date="2021-01" db="EMBL/GenBank/DDBJ databases">
        <title>Whole genome shotgun sequence of Planotetraspora mira NBRC 15435.</title>
        <authorList>
            <person name="Komaki H."/>
            <person name="Tamura T."/>
        </authorList>
    </citation>
    <scope>NUCLEOTIDE SEQUENCE [LARGE SCALE GENOMIC DNA]</scope>
    <source>
        <strain evidence="2 3">NBRC 15435</strain>
    </source>
</reference>
<dbReference type="AlphaFoldDB" id="A0A8J3TYD6"/>
<dbReference type="Gene3D" id="3.30.420.40">
    <property type="match status" value="2"/>
</dbReference>
<dbReference type="PANTHER" id="PTHR43190:SF3">
    <property type="entry name" value="N-ACETYL-D-GLUCOSAMINE KINASE"/>
    <property type="match status" value="1"/>
</dbReference>